<dbReference type="GO" id="GO:0046872">
    <property type="term" value="F:metal ion binding"/>
    <property type="evidence" value="ECO:0007669"/>
    <property type="project" value="UniProtKB-KW"/>
</dbReference>
<evidence type="ECO:0000256" key="2">
    <source>
        <dbReference type="ARBA" id="ARBA00022801"/>
    </source>
</evidence>
<dbReference type="InterPro" id="IPR023696">
    <property type="entry name" value="Ureohydrolase_dom_sf"/>
</dbReference>
<dbReference type="PANTHER" id="PTHR11358:SF35">
    <property type="entry name" value="FORMIMIDOYLGLUTAMASE"/>
    <property type="match status" value="1"/>
</dbReference>
<dbReference type="EMBL" id="FNEM01000001">
    <property type="protein sequence ID" value="SDI37865.1"/>
    <property type="molecule type" value="Genomic_DNA"/>
</dbReference>
<dbReference type="InterPro" id="IPR006035">
    <property type="entry name" value="Ureohydrolase"/>
</dbReference>
<evidence type="ECO:0000313" key="6">
    <source>
        <dbReference type="EMBL" id="SDI37865.1"/>
    </source>
</evidence>
<evidence type="ECO:0000313" key="7">
    <source>
        <dbReference type="Proteomes" id="UP000199527"/>
    </source>
</evidence>
<gene>
    <name evidence="6" type="ORF">SAMN04488540_101240</name>
</gene>
<keyword evidence="1" id="KW-0479">Metal-binding</keyword>
<sequence>MTLVLADKDYLGAYVHHRGGEAHQGEHWLLAAELGPITASLSERLIEGRQQGARYVLLGIPEDIGPRANLGRGGAEQGWGAFLAQFANLQANELLGGEQLLLLGHIDTTELLEQSQFLDPADPEQLQALREHTADLDQRVMPVIETIVDAGLEPIVIGGGHNNAFPILMGCSQALDSPMAAVNLDPHSDFRAPEGRHSGNGFAYAHEQGALGYYHVLGLHEQKNNQASLIALRQSGKHWTSLQQLWVRRERPLHQVLEQIDNDVSASTLPLGIEVDLDAIAALASSAETVAGIPLMDALHIVYALARHPACRYLHLAEGAPECHPAGLVAGRRQIGQALSELVLSYLNGRQRTPQ</sequence>
<keyword evidence="4" id="KW-0464">Manganese</keyword>
<dbReference type="Proteomes" id="UP000199527">
    <property type="component" value="Unassembled WGS sequence"/>
</dbReference>
<dbReference type="GO" id="GO:0006547">
    <property type="term" value="P:L-histidine metabolic process"/>
    <property type="evidence" value="ECO:0007669"/>
    <property type="project" value="UniProtKB-KW"/>
</dbReference>
<evidence type="ECO:0000256" key="4">
    <source>
        <dbReference type="ARBA" id="ARBA00023211"/>
    </source>
</evidence>
<proteinExistence type="inferred from homology"/>
<keyword evidence="3" id="KW-0369">Histidine metabolism</keyword>
<protein>
    <submittedName>
        <fullName evidence="6">Arginase family enzyme</fullName>
    </submittedName>
</protein>
<name>A0A1G8K344_9GAMM</name>
<keyword evidence="2" id="KW-0378">Hydrolase</keyword>
<accession>A0A1G8K344</accession>
<reference evidence="7" key="1">
    <citation type="submission" date="2016-10" db="EMBL/GenBank/DDBJ databases">
        <authorList>
            <person name="Varghese N."/>
            <person name="Submissions S."/>
        </authorList>
    </citation>
    <scope>NUCLEOTIDE SEQUENCE [LARGE SCALE GENOMIC DNA]</scope>
    <source>
        <strain evidence="7">DSM 23317</strain>
    </source>
</reference>
<dbReference type="PROSITE" id="PS51409">
    <property type="entry name" value="ARGINASE_2"/>
    <property type="match status" value="1"/>
</dbReference>
<evidence type="ECO:0000256" key="3">
    <source>
        <dbReference type="ARBA" id="ARBA00022808"/>
    </source>
</evidence>
<dbReference type="OrthoDB" id="9788689at2"/>
<dbReference type="RefSeq" id="WP_090360620.1">
    <property type="nucleotide sequence ID" value="NZ_FNEM01000001.1"/>
</dbReference>
<keyword evidence="7" id="KW-1185">Reference proteome</keyword>
<dbReference type="CDD" id="cd09988">
    <property type="entry name" value="Formimidoylglutamase"/>
    <property type="match status" value="1"/>
</dbReference>
<comment type="similarity">
    <text evidence="5">Belongs to the arginase family.</text>
</comment>
<dbReference type="Pfam" id="PF00491">
    <property type="entry name" value="Arginase"/>
    <property type="match status" value="1"/>
</dbReference>
<dbReference type="GO" id="GO:0008783">
    <property type="term" value="F:agmatinase activity"/>
    <property type="evidence" value="ECO:0007669"/>
    <property type="project" value="TreeGrafter"/>
</dbReference>
<dbReference type="SUPFAM" id="SSF52768">
    <property type="entry name" value="Arginase/deacetylase"/>
    <property type="match status" value="1"/>
</dbReference>
<dbReference type="AlphaFoldDB" id="A0A1G8K344"/>
<evidence type="ECO:0000256" key="1">
    <source>
        <dbReference type="ARBA" id="ARBA00022723"/>
    </source>
</evidence>
<organism evidence="6 7">
    <name type="scientific">Ferrimonas sediminum</name>
    <dbReference type="NCBI Taxonomy" id="718193"/>
    <lineage>
        <taxon>Bacteria</taxon>
        <taxon>Pseudomonadati</taxon>
        <taxon>Pseudomonadota</taxon>
        <taxon>Gammaproteobacteria</taxon>
        <taxon>Alteromonadales</taxon>
        <taxon>Ferrimonadaceae</taxon>
        <taxon>Ferrimonas</taxon>
    </lineage>
</organism>
<dbReference type="Gene3D" id="3.40.800.10">
    <property type="entry name" value="Ureohydrolase domain"/>
    <property type="match status" value="1"/>
</dbReference>
<dbReference type="GO" id="GO:0033389">
    <property type="term" value="P:putrescine biosynthetic process from arginine, via agmatine"/>
    <property type="evidence" value="ECO:0007669"/>
    <property type="project" value="TreeGrafter"/>
</dbReference>
<evidence type="ECO:0000256" key="5">
    <source>
        <dbReference type="PROSITE-ProRule" id="PRU00742"/>
    </source>
</evidence>
<dbReference type="PANTHER" id="PTHR11358">
    <property type="entry name" value="ARGINASE/AGMATINASE"/>
    <property type="match status" value="1"/>
</dbReference>